<reference evidence="8" key="8">
    <citation type="journal article" date="2021" name="Microbiol. Resour. Announc.">
        <title>Complete Genome Sequence of Streptococcus mitis Strain Nm-65, Isolated from a Patient with Kawasaki Disease.</title>
        <authorList>
            <person name="Tabata A."/>
            <person name="Ohkuni H."/>
            <person name="Itoh Y."/>
            <person name="Fukunaga Y."/>
            <person name="Tomoyasu T."/>
            <person name="Nagamune H."/>
        </authorList>
    </citation>
    <scope>NUCLEOTIDE SEQUENCE</scope>
    <source>
        <strain evidence="8">Nm-65</strain>
    </source>
</reference>
<dbReference type="EMBL" id="WIKC01000003">
    <property type="protein sequence ID" value="MQQ50333.1"/>
    <property type="molecule type" value="Genomic_DNA"/>
</dbReference>
<evidence type="ECO:0000256" key="1">
    <source>
        <dbReference type="ARBA" id="ARBA00008857"/>
    </source>
</evidence>
<reference evidence="19 20" key="6">
    <citation type="submission" date="2019-10" db="EMBL/GenBank/DDBJ databases">
        <title>Streptococcus mitis of the oral and urogenital tracts.</title>
        <authorList>
            <person name="Price T."/>
            <person name="Mores C.R."/>
            <person name="Putonti C."/>
            <person name="Wolfe A.J."/>
        </authorList>
    </citation>
    <scope>NUCLEOTIDE SEQUENCE [LARGE SCALE GENOMIC DNA]</scope>
    <source>
        <strain evidence="12 20">SM09</strain>
        <strain evidence="11 19">SM10</strain>
    </source>
</reference>
<dbReference type="Proteomes" id="UP000028093">
    <property type="component" value="Unassembled WGS sequence"/>
</dbReference>
<sequence length="405" mass="47022">MSEKRRDNKGRILKTGESQRKDGRYLYKYIDSFGEPQFVYSWKLVATDRVPAGKRDCISLREKIAELQKDIHDGIDVVGKKMTLCQLYAKQNAQRPKVRKNTETGRKYLMDILKKDKLGVRSIDSIKPSDAKEWAIRMSENGYAYQTINNYKRSLKASFYIAIQDDCVRKNPFDFQLKAVLDDDTVPKTVLTEEQEEKLLAFAKADKTYSKNYDEILILLKTGLRISEFGGLTLPDLDFENRLVNIDHQLLRDTEIGYYIETPKTKSGERQVPMVEEAYQAFKRVLANRKNDKRVEIDGYSDFLFLNRKNYPKVASDYNGMMKGLVKKYNKYNEDKLPHITPHSLRHTFCTNYANAGMNPKALQYIMGHANIAMTLNYYAHATFDSAMAEMKRLNKEKQQERLVA</sequence>
<evidence type="ECO:0000259" key="5">
    <source>
        <dbReference type="PROSITE" id="PS51898"/>
    </source>
</evidence>
<dbReference type="PROSITE" id="PS51898">
    <property type="entry name" value="TYR_RECOMBINASE"/>
    <property type="match status" value="1"/>
</dbReference>
<dbReference type="InterPro" id="IPR016177">
    <property type="entry name" value="DNA-bd_dom_sf"/>
</dbReference>
<protein>
    <submittedName>
        <fullName evidence="7 11">Integrase</fullName>
    </submittedName>
    <submittedName>
        <fullName evidence="10">Mobile element protein</fullName>
    </submittedName>
    <submittedName>
        <fullName evidence="8">Transposase</fullName>
    </submittedName>
</protein>
<dbReference type="EMBL" id="KJ690251">
    <property type="protein sequence ID" value="AHZ87007.1"/>
    <property type="molecule type" value="Genomic_DNA"/>
</dbReference>
<dbReference type="GO" id="GO:0008907">
    <property type="term" value="F:integrase activity"/>
    <property type="evidence" value="ECO:0007669"/>
    <property type="project" value="InterPro"/>
</dbReference>
<feature type="domain" description="Core-binding (CB)" evidence="6">
    <location>
        <begin position="79"/>
        <end position="163"/>
    </location>
</feature>
<keyword evidence="3" id="KW-0233">DNA recombination</keyword>
<reference evidence="13 17" key="4">
    <citation type="submission" date="2018-11" db="EMBL/GenBank/DDBJ databases">
        <title>Species Designations Belie Phenotypic and Genotypic Heterogeneity in Oral Streptococci.</title>
        <authorList>
            <person name="Velsko I."/>
        </authorList>
    </citation>
    <scope>NUCLEOTIDE SEQUENCE [LARGE SCALE GENOMIC DNA]</scope>
    <source>
        <strain evidence="13 17">BCC17</strain>
    </source>
</reference>
<dbReference type="PATRIC" id="fig|28037.218.peg.456"/>
<gene>
    <name evidence="7" type="primary">int</name>
    <name evidence="14" type="synonym">Int-Tn_1</name>
    <name evidence="13" type="ORF">D8787_05540</name>
    <name evidence="12" type="ORF">GEZ71_04560</name>
    <name evidence="11" type="ORF">GEZ84_02835</name>
    <name evidence="14" type="ORF">NCTC11189_00533</name>
    <name evidence="9" type="ORF">SK1126_1737</name>
    <name evidence="10" type="ORF">SMIDD28_01067</name>
    <name evidence="8" type="ORF">SMNM65_17620</name>
    <name evidence="7" type="ORF">Tn6227_orf11</name>
</gene>
<evidence type="ECO:0000313" key="12">
    <source>
        <dbReference type="EMBL" id="MQQ50333.1"/>
    </source>
</evidence>
<dbReference type="EMBL" id="AP023349">
    <property type="protein sequence ID" value="BCJ11330.1"/>
    <property type="molecule type" value="Genomic_DNA"/>
</dbReference>
<keyword evidence="2 4" id="KW-0238">DNA-binding</keyword>
<dbReference type="InterPro" id="IPR044068">
    <property type="entry name" value="CB"/>
</dbReference>
<dbReference type="PROSITE" id="PS51900">
    <property type="entry name" value="CB"/>
    <property type="match status" value="1"/>
</dbReference>
<dbReference type="EMBL" id="WIJP01000003">
    <property type="protein sequence ID" value="MQQ29329.1"/>
    <property type="molecule type" value="Genomic_DNA"/>
</dbReference>
<evidence type="ECO:0000313" key="14">
    <source>
        <dbReference type="EMBL" id="VTS23636.1"/>
    </source>
</evidence>
<dbReference type="EMBL" id="CABEHV010000004">
    <property type="protein sequence ID" value="VTS23636.1"/>
    <property type="molecule type" value="Genomic_DNA"/>
</dbReference>
<reference evidence="10 16" key="3">
    <citation type="submission" date="2016-01" db="EMBL/GenBank/DDBJ databases">
        <title>Highly variable Streptococcus oralis are common among viridans streptococci isolated from primates.</title>
        <authorList>
            <person name="Denapaite D."/>
            <person name="Rieger M."/>
            <person name="Koendgen S."/>
            <person name="Brueckner R."/>
            <person name="Ochigava I."/>
            <person name="Kappeler P."/>
            <person name="Maetz-Rensing K."/>
            <person name="Leendertz F."/>
            <person name="Hakenbeck R."/>
        </authorList>
    </citation>
    <scope>NUCLEOTIDE SEQUENCE [LARGE SCALE GENOMIC DNA]</scope>
    <source>
        <strain evidence="10 16">DD28</strain>
    </source>
</reference>
<dbReference type="EMBL" id="JPFT01000009">
    <property type="protein sequence ID" value="KEQ31978.1"/>
    <property type="molecule type" value="Genomic_DNA"/>
</dbReference>
<dbReference type="Proteomes" id="UP000466247">
    <property type="component" value="Unassembled WGS sequence"/>
</dbReference>
<dbReference type="Proteomes" id="UP000516106">
    <property type="component" value="Chromosome"/>
</dbReference>
<dbReference type="PANTHER" id="PTHR30349:SF41">
    <property type="entry name" value="INTEGRASE_RECOMBINASE PROTEIN MJ0367-RELATED"/>
    <property type="match status" value="1"/>
</dbReference>
<dbReference type="EMBL" id="LQOA01000033">
    <property type="protein sequence ID" value="KXT98686.1"/>
    <property type="molecule type" value="Genomic_DNA"/>
</dbReference>
<dbReference type="InterPro" id="IPR013762">
    <property type="entry name" value="Integrase-like_cat_sf"/>
</dbReference>
<accession>A0A059V7Y5</accession>
<evidence type="ECO:0000313" key="7">
    <source>
        <dbReference type="EMBL" id="AHZ87007.1"/>
    </source>
</evidence>
<evidence type="ECO:0000313" key="15">
    <source>
        <dbReference type="Proteomes" id="UP000028093"/>
    </source>
</evidence>
<dbReference type="InterPro" id="IPR010998">
    <property type="entry name" value="Integrase_recombinase_N"/>
</dbReference>
<evidence type="ECO:0000313" key="17">
    <source>
        <dbReference type="Proteomes" id="UP000277819"/>
    </source>
</evidence>
<evidence type="ECO:0000313" key="19">
    <source>
        <dbReference type="Proteomes" id="UP000438885"/>
    </source>
</evidence>
<evidence type="ECO:0000256" key="3">
    <source>
        <dbReference type="ARBA" id="ARBA00023172"/>
    </source>
</evidence>
<dbReference type="InterPro" id="IPR002104">
    <property type="entry name" value="Integrase_catalytic"/>
</dbReference>
<dbReference type="SMR" id="A0A059V7Y5"/>
<dbReference type="Pfam" id="PF00589">
    <property type="entry name" value="Phage_integrase"/>
    <property type="match status" value="1"/>
</dbReference>
<dbReference type="GO" id="GO:0003677">
    <property type="term" value="F:DNA binding"/>
    <property type="evidence" value="ECO:0007669"/>
    <property type="project" value="UniProtKB-UniRule"/>
</dbReference>
<reference evidence="14 18" key="5">
    <citation type="submission" date="2019-05" db="EMBL/GenBank/DDBJ databases">
        <authorList>
            <consortium name="Pathogen Informatics"/>
        </authorList>
    </citation>
    <scope>NUCLEOTIDE SEQUENCE [LARGE SCALE GENOMIC DNA]</scope>
    <source>
        <strain evidence="14 18">NCTC11189</strain>
    </source>
</reference>
<evidence type="ECO:0000313" key="10">
    <source>
        <dbReference type="EMBL" id="KXT98686.1"/>
    </source>
</evidence>
<dbReference type="EMBL" id="RJPX01000016">
    <property type="protein sequence ID" value="RSK04931.1"/>
    <property type="molecule type" value="Genomic_DNA"/>
</dbReference>
<evidence type="ECO:0000313" key="8">
    <source>
        <dbReference type="EMBL" id="BCJ11330.1"/>
    </source>
</evidence>
<dbReference type="Pfam" id="PF02920">
    <property type="entry name" value="Integrase_DNA"/>
    <property type="match status" value="1"/>
</dbReference>
<reference evidence="21" key="7">
    <citation type="submission" date="2020-08" db="EMBL/GenBank/DDBJ databases">
        <title>Complete genome sequence of Streptococcus mitis strain Nm-65.</title>
        <authorList>
            <person name="Tabata A."/>
            <person name="Ohkuni H."/>
            <person name="Nagamune H."/>
        </authorList>
    </citation>
    <scope>NUCLEOTIDE SEQUENCE [LARGE SCALE GENOMIC DNA]</scope>
    <source>
        <strain evidence="21">Nm-65</strain>
    </source>
</reference>
<comment type="similarity">
    <text evidence="1">Belongs to the 'phage' integrase family.</text>
</comment>
<name>A0A059V7Y5_STRMT</name>
<evidence type="ECO:0000313" key="13">
    <source>
        <dbReference type="EMBL" id="RSK04931.1"/>
    </source>
</evidence>
<dbReference type="Proteomes" id="UP000277819">
    <property type="component" value="Unassembled WGS sequence"/>
</dbReference>
<dbReference type="GeneID" id="93328352"/>
<dbReference type="Proteomes" id="UP000070136">
    <property type="component" value="Unassembled WGS sequence"/>
</dbReference>
<dbReference type="AlphaFoldDB" id="A0A059V7Y5"/>
<dbReference type="SUPFAM" id="SSF56349">
    <property type="entry name" value="DNA breaking-rejoining enzymes"/>
    <property type="match status" value="1"/>
</dbReference>
<evidence type="ECO:0000313" key="18">
    <source>
        <dbReference type="Proteomes" id="UP000387692"/>
    </source>
</evidence>
<dbReference type="SUPFAM" id="SSF54171">
    <property type="entry name" value="DNA-binding domain"/>
    <property type="match status" value="1"/>
</dbReference>
<dbReference type="InterPro" id="IPR011010">
    <property type="entry name" value="DNA_brk_join_enz"/>
</dbReference>
<evidence type="ECO:0000313" key="16">
    <source>
        <dbReference type="Proteomes" id="UP000070136"/>
    </source>
</evidence>
<evidence type="ECO:0000313" key="20">
    <source>
        <dbReference type="Proteomes" id="UP000466247"/>
    </source>
</evidence>
<dbReference type="CDD" id="cd01189">
    <property type="entry name" value="INT_ICEBs1_C_like"/>
    <property type="match status" value="1"/>
</dbReference>
<proteinExistence type="inferred from homology"/>
<evidence type="ECO:0000313" key="21">
    <source>
        <dbReference type="Proteomes" id="UP000516106"/>
    </source>
</evidence>
<evidence type="ECO:0000313" key="11">
    <source>
        <dbReference type="EMBL" id="MQQ29329.1"/>
    </source>
</evidence>
<dbReference type="InterPro" id="IPR050090">
    <property type="entry name" value="Tyrosine_recombinase_XerCD"/>
</dbReference>
<evidence type="ECO:0000256" key="4">
    <source>
        <dbReference type="PROSITE-ProRule" id="PRU01248"/>
    </source>
</evidence>
<dbReference type="Gene3D" id="1.10.443.10">
    <property type="entry name" value="Intergrase catalytic core"/>
    <property type="match status" value="1"/>
</dbReference>
<dbReference type="RefSeq" id="WP_001291561.1">
    <property type="nucleotide sequence ID" value="NZ_CABEHV010000004.1"/>
</dbReference>
<dbReference type="Gene3D" id="1.10.150.130">
    <property type="match status" value="1"/>
</dbReference>
<reference evidence="9 15" key="2">
    <citation type="submission" date="2014-05" db="EMBL/GenBank/DDBJ databases">
        <authorList>
            <person name="Daugherty S.C."/>
            <person name="Tallon L.J."/>
            <person name="Sadzewicz L."/>
            <person name="Kilian M."/>
            <person name="Tettelin H."/>
        </authorList>
    </citation>
    <scope>NUCLEOTIDE SEQUENCE [LARGE SCALE GENOMIC DNA]</scope>
    <source>
        <strain evidence="9 15">SK1126</strain>
    </source>
</reference>
<evidence type="ECO:0000313" key="9">
    <source>
        <dbReference type="EMBL" id="KEQ31978.1"/>
    </source>
</evidence>
<dbReference type="InterPro" id="IPR004191">
    <property type="entry name" value="Integrase_Tn916-type_DNA-bd_N"/>
</dbReference>
<dbReference type="OrthoDB" id="9803188at2"/>
<evidence type="ECO:0000256" key="2">
    <source>
        <dbReference type="ARBA" id="ARBA00023125"/>
    </source>
</evidence>
<dbReference type="PANTHER" id="PTHR30349">
    <property type="entry name" value="PHAGE INTEGRASE-RELATED"/>
    <property type="match status" value="1"/>
</dbReference>
<dbReference type="Gene3D" id="3.30.160.60">
    <property type="entry name" value="Classic Zinc Finger"/>
    <property type="match status" value="1"/>
</dbReference>
<dbReference type="Proteomes" id="UP000438885">
    <property type="component" value="Unassembled WGS sequence"/>
</dbReference>
<organism evidence="7">
    <name type="scientific">Streptococcus mitis</name>
    <dbReference type="NCBI Taxonomy" id="28037"/>
    <lineage>
        <taxon>Bacteria</taxon>
        <taxon>Bacillati</taxon>
        <taxon>Bacillota</taxon>
        <taxon>Bacilli</taxon>
        <taxon>Lactobacillales</taxon>
        <taxon>Streptococcaceae</taxon>
        <taxon>Streptococcus</taxon>
        <taxon>Streptococcus mitis group</taxon>
    </lineage>
</organism>
<reference evidence="7" key="1">
    <citation type="submission" date="2014-04" db="EMBL/GenBank/DDBJ databases">
        <title>Tn6227 of Streptococcus mitis.</title>
        <authorList>
            <person name="Santoro F."/>
            <person name="Iannelli F."/>
        </authorList>
    </citation>
    <scope>NUCLEOTIDE SEQUENCE</scope>
    <source>
        <strain evidence="7">S022-V7-A3</strain>
    </source>
</reference>
<dbReference type="Proteomes" id="UP000387692">
    <property type="component" value="Unassembled WGS sequence"/>
</dbReference>
<dbReference type="GO" id="GO:0006310">
    <property type="term" value="P:DNA recombination"/>
    <property type="evidence" value="ECO:0007669"/>
    <property type="project" value="UniProtKB-KW"/>
</dbReference>
<evidence type="ECO:0000259" key="6">
    <source>
        <dbReference type="PROSITE" id="PS51900"/>
    </source>
</evidence>
<feature type="domain" description="Tyr recombinase" evidence="5">
    <location>
        <begin position="186"/>
        <end position="392"/>
    </location>
</feature>